<dbReference type="Proteomes" id="UP000019150">
    <property type="component" value="Chromosome"/>
</dbReference>
<dbReference type="HOGENOM" id="CLU_159310_1_0_11"/>
<proteinExistence type="predicted"/>
<name>W5TJJ8_9NOCA</name>
<keyword evidence="2" id="KW-1185">Reference proteome</keyword>
<evidence type="ECO:0008006" key="3">
    <source>
        <dbReference type="Google" id="ProtNLM"/>
    </source>
</evidence>
<reference evidence="1 2" key="1">
    <citation type="journal article" date="2014" name="Appl. Environ. Microbiol.">
        <title>Insights into the Microbial Degradation of Rubber and Gutta-Percha by Analysis of the Complete Genome of Nocardia nova SH22a.</title>
        <authorList>
            <person name="Luo Q."/>
            <person name="Hiessl S."/>
            <person name="Poehlein A."/>
            <person name="Daniel R."/>
            <person name="Steinbuchel A."/>
        </authorList>
    </citation>
    <scope>NUCLEOTIDE SEQUENCE [LARGE SCALE GENOMIC DNA]</scope>
    <source>
        <strain evidence="1">SH22a</strain>
    </source>
</reference>
<dbReference type="EMBL" id="CP006850">
    <property type="protein sequence ID" value="AHH19158.1"/>
    <property type="molecule type" value="Genomic_DNA"/>
</dbReference>
<dbReference type="eggNOG" id="COG0535">
    <property type="taxonomic scope" value="Bacteria"/>
</dbReference>
<evidence type="ECO:0000313" key="2">
    <source>
        <dbReference type="Proteomes" id="UP000019150"/>
    </source>
</evidence>
<dbReference type="NCBIfam" id="TIGR03967">
    <property type="entry name" value="mycofact_MftB"/>
    <property type="match status" value="1"/>
</dbReference>
<dbReference type="PATRIC" id="fig|1415166.3.peg.4489"/>
<gene>
    <name evidence="1" type="ORF">NONO_c43740</name>
</gene>
<dbReference type="OrthoDB" id="3784885at2"/>
<protein>
    <recommendedName>
        <fullName evidence="3">Mycofactocin binding protein MftB</fullName>
    </recommendedName>
</protein>
<dbReference type="InterPro" id="IPR023850">
    <property type="entry name" value="MftB"/>
</dbReference>
<dbReference type="STRING" id="1415166.NONO_c43740"/>
<accession>W5TJJ8</accession>
<sequence length="105" mass="11004">MACAVSTDAFDPAGSYRLAPSISLRPEPFGALVYDFTTRRLSFLKTKQLVAVVEGLAAAPDAAAAVAAAGVAETERPSYLKALAGLFQAGTIEHRPTGADEQDHR</sequence>
<organism evidence="1 2">
    <name type="scientific">Nocardia nova SH22a</name>
    <dbReference type="NCBI Taxonomy" id="1415166"/>
    <lineage>
        <taxon>Bacteria</taxon>
        <taxon>Bacillati</taxon>
        <taxon>Actinomycetota</taxon>
        <taxon>Actinomycetes</taxon>
        <taxon>Mycobacteriales</taxon>
        <taxon>Nocardiaceae</taxon>
        <taxon>Nocardia</taxon>
    </lineage>
</organism>
<dbReference type="AlphaFoldDB" id="W5TJJ8"/>
<dbReference type="KEGG" id="nno:NONO_c43740"/>
<dbReference type="Pfam" id="PF26520">
    <property type="entry name" value="MftB_chaperone"/>
    <property type="match status" value="1"/>
</dbReference>
<evidence type="ECO:0000313" key="1">
    <source>
        <dbReference type="EMBL" id="AHH19158.1"/>
    </source>
</evidence>